<proteinExistence type="inferred from homology"/>
<accession>A0AAE1MHD5</accession>
<dbReference type="EMBL" id="JAWXYG010000010">
    <property type="protein sequence ID" value="KAK4260291.1"/>
    <property type="molecule type" value="Genomic_DNA"/>
</dbReference>
<keyword evidence="1 4" id="KW-0732">Signal</keyword>
<dbReference type="Pfam" id="PF04043">
    <property type="entry name" value="PMEI"/>
    <property type="match status" value="1"/>
</dbReference>
<organism evidence="6 7">
    <name type="scientific">Acacia crassicarpa</name>
    <name type="common">northern wattle</name>
    <dbReference type="NCBI Taxonomy" id="499986"/>
    <lineage>
        <taxon>Eukaryota</taxon>
        <taxon>Viridiplantae</taxon>
        <taxon>Streptophyta</taxon>
        <taxon>Embryophyta</taxon>
        <taxon>Tracheophyta</taxon>
        <taxon>Spermatophyta</taxon>
        <taxon>Magnoliopsida</taxon>
        <taxon>eudicotyledons</taxon>
        <taxon>Gunneridae</taxon>
        <taxon>Pentapetalae</taxon>
        <taxon>rosids</taxon>
        <taxon>fabids</taxon>
        <taxon>Fabales</taxon>
        <taxon>Fabaceae</taxon>
        <taxon>Caesalpinioideae</taxon>
        <taxon>mimosoid clade</taxon>
        <taxon>Acacieae</taxon>
        <taxon>Acacia</taxon>
    </lineage>
</organism>
<evidence type="ECO:0000313" key="6">
    <source>
        <dbReference type="EMBL" id="KAK4260291.1"/>
    </source>
</evidence>
<dbReference type="Gene3D" id="1.20.140.40">
    <property type="entry name" value="Invertase/pectin methylesterase inhibitor family protein"/>
    <property type="match status" value="1"/>
</dbReference>
<name>A0AAE1MHD5_9FABA</name>
<dbReference type="PANTHER" id="PTHR35357">
    <property type="entry name" value="OS02G0537100 PROTEIN"/>
    <property type="match status" value="1"/>
</dbReference>
<evidence type="ECO:0000256" key="1">
    <source>
        <dbReference type="ARBA" id="ARBA00022729"/>
    </source>
</evidence>
<dbReference type="CDD" id="cd15795">
    <property type="entry name" value="PMEI-Pla_a_1_like"/>
    <property type="match status" value="1"/>
</dbReference>
<gene>
    <name evidence="6" type="ORF">QN277_003431</name>
</gene>
<feature type="domain" description="Pectinesterase inhibitor" evidence="5">
    <location>
        <begin position="24"/>
        <end position="186"/>
    </location>
</feature>
<evidence type="ECO:0000256" key="4">
    <source>
        <dbReference type="SAM" id="SignalP"/>
    </source>
</evidence>
<dbReference type="InterPro" id="IPR034088">
    <property type="entry name" value="Pla_a_1-like"/>
</dbReference>
<dbReference type="FunFam" id="1.20.140.40:FF:000002">
    <property type="entry name" value="Putative invertase inhibitor"/>
    <property type="match status" value="1"/>
</dbReference>
<dbReference type="SUPFAM" id="SSF101148">
    <property type="entry name" value="Plant invertase/pectin methylesterase inhibitor"/>
    <property type="match status" value="1"/>
</dbReference>
<dbReference type="GO" id="GO:0004857">
    <property type="term" value="F:enzyme inhibitor activity"/>
    <property type="evidence" value="ECO:0007669"/>
    <property type="project" value="InterPro"/>
</dbReference>
<keyword evidence="2" id="KW-1015">Disulfide bond</keyword>
<comment type="similarity">
    <text evidence="3">Belongs to the PMEI family.</text>
</comment>
<dbReference type="InterPro" id="IPR006501">
    <property type="entry name" value="Pectinesterase_inhib_dom"/>
</dbReference>
<reference evidence="6" key="1">
    <citation type="submission" date="2023-10" db="EMBL/GenBank/DDBJ databases">
        <title>Chromosome-level genome of the transformable northern wattle, Acacia crassicarpa.</title>
        <authorList>
            <person name="Massaro I."/>
            <person name="Sinha N.R."/>
            <person name="Poethig S."/>
            <person name="Leichty A.R."/>
        </authorList>
    </citation>
    <scope>NUCLEOTIDE SEQUENCE</scope>
    <source>
        <strain evidence="6">Acra3RX</strain>
        <tissue evidence="6">Leaf</tissue>
    </source>
</reference>
<dbReference type="PANTHER" id="PTHR35357:SF17">
    <property type="entry name" value="PECTINESTERASE INHIBITOR 12"/>
    <property type="match status" value="1"/>
</dbReference>
<evidence type="ECO:0000256" key="3">
    <source>
        <dbReference type="ARBA" id="ARBA00038471"/>
    </source>
</evidence>
<evidence type="ECO:0000256" key="2">
    <source>
        <dbReference type="ARBA" id="ARBA00023157"/>
    </source>
</evidence>
<feature type="signal peptide" evidence="4">
    <location>
        <begin position="1"/>
        <end position="25"/>
    </location>
</feature>
<dbReference type="GO" id="GO:0005576">
    <property type="term" value="C:extracellular region"/>
    <property type="evidence" value="ECO:0007669"/>
    <property type="project" value="UniProtKB-ARBA"/>
</dbReference>
<dbReference type="NCBIfam" id="TIGR01614">
    <property type="entry name" value="PME_inhib"/>
    <property type="match status" value="1"/>
</dbReference>
<feature type="chain" id="PRO_5042146328" description="Pectinesterase inhibitor domain-containing protein" evidence="4">
    <location>
        <begin position="26"/>
        <end position="189"/>
    </location>
</feature>
<dbReference type="SMART" id="SM00856">
    <property type="entry name" value="PMEI"/>
    <property type="match status" value="1"/>
</dbReference>
<evidence type="ECO:0000259" key="5">
    <source>
        <dbReference type="SMART" id="SM00856"/>
    </source>
</evidence>
<dbReference type="Proteomes" id="UP001293593">
    <property type="component" value="Unassembled WGS sequence"/>
</dbReference>
<keyword evidence="7" id="KW-1185">Reference proteome</keyword>
<comment type="caution">
    <text evidence="6">The sequence shown here is derived from an EMBL/GenBank/DDBJ whole genome shotgun (WGS) entry which is preliminary data.</text>
</comment>
<dbReference type="InterPro" id="IPR035513">
    <property type="entry name" value="Invertase/methylesterase_inhib"/>
</dbReference>
<evidence type="ECO:0000313" key="7">
    <source>
        <dbReference type="Proteomes" id="UP001293593"/>
    </source>
</evidence>
<sequence>MKFMAFYPLSLVILIILVLFQVSNGSDLVRESCAKASKNDPIVHYDFCVASLEDAIIDSQGNNPPTSLGDLVAMSIQITKSNATNIISIISNLLKEDPTNSTKFLSQYSKECLKDCSDLYSDSLSDLDDAMRAFESQDFNTASIKISASMEASVTCENQFSDGNEESPLTDKDNTYFELNAMSLALINM</sequence>
<protein>
    <recommendedName>
        <fullName evidence="5">Pectinesterase inhibitor domain-containing protein</fullName>
    </recommendedName>
</protein>
<dbReference type="AlphaFoldDB" id="A0AAE1MHD5"/>